<dbReference type="GO" id="GO:0003700">
    <property type="term" value="F:DNA-binding transcription factor activity"/>
    <property type="evidence" value="ECO:0007669"/>
    <property type="project" value="InterPro"/>
</dbReference>
<protein>
    <submittedName>
        <fullName evidence="5">Helix-turn-helix domain-containing protein AraC type</fullName>
    </submittedName>
</protein>
<dbReference type="KEGG" id="bsa:Bacsa_1793"/>
<dbReference type="EMBL" id="CP002530">
    <property type="protein sequence ID" value="ADY36352.1"/>
    <property type="molecule type" value="Genomic_DNA"/>
</dbReference>
<dbReference type="AlphaFoldDB" id="F0R1C4"/>
<dbReference type="PANTHER" id="PTHR43280:SF29">
    <property type="entry name" value="ARAC-FAMILY TRANSCRIPTIONAL REGULATOR"/>
    <property type="match status" value="1"/>
</dbReference>
<dbReference type="SUPFAM" id="SSF46689">
    <property type="entry name" value="Homeodomain-like"/>
    <property type="match status" value="1"/>
</dbReference>
<gene>
    <name evidence="5" type="ordered locus">Bacsa_1793</name>
</gene>
<accession>F0R1C4</accession>
<dbReference type="HOGENOM" id="CLU_135469_0_0_10"/>
<dbReference type="PANTHER" id="PTHR43280">
    <property type="entry name" value="ARAC-FAMILY TRANSCRIPTIONAL REGULATOR"/>
    <property type="match status" value="1"/>
</dbReference>
<evidence type="ECO:0000313" key="6">
    <source>
        <dbReference type="Proteomes" id="UP000007486"/>
    </source>
</evidence>
<keyword evidence="6" id="KW-1185">Reference proteome</keyword>
<evidence type="ECO:0000313" key="5">
    <source>
        <dbReference type="EMBL" id="ADY36352.1"/>
    </source>
</evidence>
<dbReference type="Proteomes" id="UP000007486">
    <property type="component" value="Chromosome"/>
</dbReference>
<reference evidence="5 6" key="1">
    <citation type="journal article" date="2011" name="Stand. Genomic Sci.">
        <title>Complete genome sequence of Bacteroides salanitronis type strain (BL78).</title>
        <authorList>
            <person name="Gronow S."/>
            <person name="Held B."/>
            <person name="Lucas S."/>
            <person name="Lapidus A."/>
            <person name="Del Rio T.G."/>
            <person name="Nolan M."/>
            <person name="Tice H."/>
            <person name="Deshpande S."/>
            <person name="Cheng J.F."/>
            <person name="Pitluck S."/>
            <person name="Liolios K."/>
            <person name="Pagani I."/>
            <person name="Ivanova N."/>
            <person name="Mavromatis K."/>
            <person name="Pati A."/>
            <person name="Tapia R."/>
            <person name="Han C."/>
            <person name="Goodwin L."/>
            <person name="Chen A."/>
            <person name="Palaniappan K."/>
            <person name="Land M."/>
            <person name="Hauser L."/>
            <person name="Chang Y.J."/>
            <person name="Jeffries C.D."/>
            <person name="Brambilla E.M."/>
            <person name="Rohde M."/>
            <person name="Goker M."/>
            <person name="Detter J.C."/>
            <person name="Woyke T."/>
            <person name="Bristow J."/>
            <person name="Markowitz V."/>
            <person name="Hugenholtz P."/>
            <person name="Kyrpides N.C."/>
            <person name="Klenk H.P."/>
            <person name="Eisen J.A."/>
        </authorList>
    </citation>
    <scope>NUCLEOTIDE SEQUENCE [LARGE SCALE GENOMIC DNA]</scope>
    <source>
        <strain evidence="5 6">DSM 18170</strain>
    </source>
</reference>
<dbReference type="STRING" id="667015.Bacsa_1793"/>
<evidence type="ECO:0000256" key="3">
    <source>
        <dbReference type="ARBA" id="ARBA00023163"/>
    </source>
</evidence>
<keyword evidence="1" id="KW-0805">Transcription regulation</keyword>
<dbReference type="Pfam" id="PF12833">
    <property type="entry name" value="HTH_18"/>
    <property type="match status" value="1"/>
</dbReference>
<dbReference type="SMART" id="SM00342">
    <property type="entry name" value="HTH_ARAC"/>
    <property type="match status" value="1"/>
</dbReference>
<evidence type="ECO:0000256" key="2">
    <source>
        <dbReference type="ARBA" id="ARBA00023125"/>
    </source>
</evidence>
<keyword evidence="2" id="KW-0238">DNA-binding</keyword>
<dbReference type="GO" id="GO:0043565">
    <property type="term" value="F:sequence-specific DNA binding"/>
    <property type="evidence" value="ECO:0007669"/>
    <property type="project" value="InterPro"/>
</dbReference>
<dbReference type="InterPro" id="IPR009057">
    <property type="entry name" value="Homeodomain-like_sf"/>
</dbReference>
<dbReference type="PROSITE" id="PS01124">
    <property type="entry name" value="HTH_ARAC_FAMILY_2"/>
    <property type="match status" value="1"/>
</dbReference>
<feature type="domain" description="HTH araC/xylS-type" evidence="4">
    <location>
        <begin position="58"/>
        <end position="162"/>
    </location>
</feature>
<sequence length="167" mass="20026">MYKYNYSINIRQMREDFKTETEPNETPMRKPYNMRERKIKEAAYRDMIRAELADELYDKILNILVMQKKYKDANYSAKELAKELKTNTRYLSAVINSRFGMNYSCLVNEYRIKDAMHLLIDKRYANKNIEEISVMVGFSNRQSFYAAFYKNVGETPNGYRKRKLTNK</sequence>
<evidence type="ECO:0000256" key="1">
    <source>
        <dbReference type="ARBA" id="ARBA00023015"/>
    </source>
</evidence>
<keyword evidence="3" id="KW-0804">Transcription</keyword>
<proteinExistence type="predicted"/>
<dbReference type="InterPro" id="IPR018060">
    <property type="entry name" value="HTH_AraC"/>
</dbReference>
<name>F0R1C4_PHOSB</name>
<evidence type="ECO:0000259" key="4">
    <source>
        <dbReference type="PROSITE" id="PS01124"/>
    </source>
</evidence>
<organism evidence="5 6">
    <name type="scientific">Phocaeicola salanitronis (strain DSM 18170 / JCM 13657 / CCUG 60908 / BL78)</name>
    <name type="common">Bacteroides salanitronis</name>
    <dbReference type="NCBI Taxonomy" id="667015"/>
    <lineage>
        <taxon>Bacteria</taxon>
        <taxon>Pseudomonadati</taxon>
        <taxon>Bacteroidota</taxon>
        <taxon>Bacteroidia</taxon>
        <taxon>Bacteroidales</taxon>
        <taxon>Bacteroidaceae</taxon>
        <taxon>Phocaeicola</taxon>
    </lineage>
</organism>
<dbReference type="Gene3D" id="1.10.10.60">
    <property type="entry name" value="Homeodomain-like"/>
    <property type="match status" value="2"/>
</dbReference>
<dbReference type="eggNOG" id="COG2207">
    <property type="taxonomic scope" value="Bacteria"/>
</dbReference>